<keyword evidence="3" id="KW-0663">Pyridoxal phosphate</keyword>
<dbReference type="Gene3D" id="3.90.1150.10">
    <property type="entry name" value="Aspartate Aminotransferase, domain 1"/>
    <property type="match status" value="1"/>
</dbReference>
<dbReference type="Proteomes" id="UP000739538">
    <property type="component" value="Unassembled WGS sequence"/>
</dbReference>
<comment type="caution">
    <text evidence="7">The sequence shown here is derived from an EMBL/GenBank/DDBJ whole genome shotgun (WGS) entry which is preliminary data.</text>
</comment>
<dbReference type="FunFam" id="3.40.640.10:FF:000030">
    <property type="entry name" value="Low-specificity L-threonine aldolase"/>
    <property type="match status" value="1"/>
</dbReference>
<dbReference type="Pfam" id="PF01212">
    <property type="entry name" value="Beta_elim_lyase"/>
    <property type="match status" value="1"/>
</dbReference>
<dbReference type="GO" id="GO:0008732">
    <property type="term" value="F:L-allo-threonine aldolase activity"/>
    <property type="evidence" value="ECO:0007669"/>
    <property type="project" value="TreeGrafter"/>
</dbReference>
<evidence type="ECO:0000256" key="4">
    <source>
        <dbReference type="ARBA" id="ARBA00023239"/>
    </source>
</evidence>
<evidence type="ECO:0000259" key="6">
    <source>
        <dbReference type="Pfam" id="PF01212"/>
    </source>
</evidence>
<dbReference type="InterPro" id="IPR015422">
    <property type="entry name" value="PyrdxlP-dep_Trfase_small"/>
</dbReference>
<keyword evidence="4" id="KW-0456">Lyase</keyword>
<dbReference type="InterPro" id="IPR001597">
    <property type="entry name" value="ArAA_b-elim_lyase/Thr_aldolase"/>
</dbReference>
<dbReference type="PANTHER" id="PTHR48097">
    <property type="entry name" value="L-THREONINE ALDOLASE-RELATED"/>
    <property type="match status" value="1"/>
</dbReference>
<comment type="similarity">
    <text evidence="2">Belongs to the threonine aldolase family.</text>
</comment>
<evidence type="ECO:0000256" key="1">
    <source>
        <dbReference type="ARBA" id="ARBA00001933"/>
    </source>
</evidence>
<evidence type="ECO:0000256" key="5">
    <source>
        <dbReference type="PIRSR" id="PIRSR017617-1"/>
    </source>
</evidence>
<dbReference type="AlphaFoldDB" id="A0A956NF55"/>
<organism evidence="7 8">
    <name type="scientific">Eiseniibacteriota bacterium</name>
    <dbReference type="NCBI Taxonomy" id="2212470"/>
    <lineage>
        <taxon>Bacteria</taxon>
        <taxon>Candidatus Eiseniibacteriota</taxon>
    </lineage>
</organism>
<dbReference type="EMBL" id="JAGQHS010000154">
    <property type="protein sequence ID" value="MCA9758245.1"/>
    <property type="molecule type" value="Genomic_DNA"/>
</dbReference>
<dbReference type="CDD" id="cd06502">
    <property type="entry name" value="TA_like"/>
    <property type="match status" value="1"/>
</dbReference>
<dbReference type="GO" id="GO:0006545">
    <property type="term" value="P:glycine biosynthetic process"/>
    <property type="evidence" value="ECO:0007669"/>
    <property type="project" value="TreeGrafter"/>
</dbReference>
<dbReference type="InterPro" id="IPR015424">
    <property type="entry name" value="PyrdxlP-dep_Trfase"/>
</dbReference>
<dbReference type="NCBIfam" id="NF041359">
    <property type="entry name" value="GntG_guanitoxin"/>
    <property type="match status" value="1"/>
</dbReference>
<dbReference type="PANTHER" id="PTHR48097:SF9">
    <property type="entry name" value="L-THREONINE ALDOLASE"/>
    <property type="match status" value="1"/>
</dbReference>
<evidence type="ECO:0000256" key="2">
    <source>
        <dbReference type="ARBA" id="ARBA00006966"/>
    </source>
</evidence>
<dbReference type="GO" id="GO:0006567">
    <property type="term" value="P:L-threonine catabolic process"/>
    <property type="evidence" value="ECO:0007669"/>
    <property type="project" value="TreeGrafter"/>
</dbReference>
<evidence type="ECO:0000256" key="3">
    <source>
        <dbReference type="ARBA" id="ARBA00022898"/>
    </source>
</evidence>
<dbReference type="InterPro" id="IPR023603">
    <property type="entry name" value="Low_specificity_L-TA-like"/>
</dbReference>
<feature type="modified residue" description="N6-(pyridoxal phosphate)lysine" evidence="5">
    <location>
        <position position="200"/>
    </location>
</feature>
<gene>
    <name evidence="7" type="ORF">KDA27_20795</name>
</gene>
<dbReference type="PIRSF" id="PIRSF017617">
    <property type="entry name" value="Thr_aldolase"/>
    <property type="match status" value="1"/>
</dbReference>
<sequence length="341" mass="36816">MVDLRSDTVTRPTREMRRILAEAEVGDDVFGDDPTVHRLEEEVAALLGHEAALFVPSGTMSNAVAVAAHTRPGDEVLLEETAHIFQYEGGGSAALSGVQLWPIRSDTGLPDPRDVSARVRPLGDPHFPISRLLCLENTHNRAGGRVLPMDGFRSVIETARSHGLAVHLDGARLWNAAVASGRPESDYATLCDSVSVCFSKGLGAPVGSAFVGSKELVDRGRLIRKRLGGGMRQVGILAAAALHAVHHHRTRLAEDHARARRLAEGISELAGLDVKLDSVETNIVVAEVVRGTRDFWLRELRERNVWAVGFGGNGVRFVTHLDVDDAGIDLALDALRSIEPE</sequence>
<reference evidence="7" key="1">
    <citation type="submission" date="2020-04" db="EMBL/GenBank/DDBJ databases">
        <authorList>
            <person name="Zhang T."/>
        </authorList>
    </citation>
    <scope>NUCLEOTIDE SEQUENCE</scope>
    <source>
        <strain evidence="7">HKST-UBA02</strain>
    </source>
</reference>
<accession>A0A956NF55</accession>
<dbReference type="Gene3D" id="3.40.640.10">
    <property type="entry name" value="Type I PLP-dependent aspartate aminotransferase-like (Major domain)"/>
    <property type="match status" value="1"/>
</dbReference>
<dbReference type="InterPro" id="IPR015421">
    <property type="entry name" value="PyrdxlP-dep_Trfase_major"/>
</dbReference>
<evidence type="ECO:0000313" key="8">
    <source>
        <dbReference type="Proteomes" id="UP000739538"/>
    </source>
</evidence>
<protein>
    <submittedName>
        <fullName evidence="7">Low specificity L-threonine aldolase</fullName>
    </submittedName>
</protein>
<feature type="domain" description="Aromatic amino acid beta-eliminating lyase/threonine aldolase" evidence="6">
    <location>
        <begin position="3"/>
        <end position="286"/>
    </location>
</feature>
<evidence type="ECO:0000313" key="7">
    <source>
        <dbReference type="EMBL" id="MCA9758245.1"/>
    </source>
</evidence>
<comment type="cofactor">
    <cofactor evidence="1">
        <name>pyridoxal 5'-phosphate</name>
        <dbReference type="ChEBI" id="CHEBI:597326"/>
    </cofactor>
</comment>
<name>A0A956NF55_UNCEI</name>
<reference evidence="7" key="2">
    <citation type="journal article" date="2021" name="Microbiome">
        <title>Successional dynamics and alternative stable states in a saline activated sludge microbial community over 9 years.</title>
        <authorList>
            <person name="Wang Y."/>
            <person name="Ye J."/>
            <person name="Ju F."/>
            <person name="Liu L."/>
            <person name="Boyd J.A."/>
            <person name="Deng Y."/>
            <person name="Parks D.H."/>
            <person name="Jiang X."/>
            <person name="Yin X."/>
            <person name="Woodcroft B.J."/>
            <person name="Tyson G.W."/>
            <person name="Hugenholtz P."/>
            <person name="Polz M.F."/>
            <person name="Zhang T."/>
        </authorList>
    </citation>
    <scope>NUCLEOTIDE SEQUENCE</scope>
    <source>
        <strain evidence="7">HKST-UBA02</strain>
    </source>
</reference>
<dbReference type="GO" id="GO:0005829">
    <property type="term" value="C:cytosol"/>
    <property type="evidence" value="ECO:0007669"/>
    <property type="project" value="TreeGrafter"/>
</dbReference>
<dbReference type="SUPFAM" id="SSF53383">
    <property type="entry name" value="PLP-dependent transferases"/>
    <property type="match status" value="1"/>
</dbReference>
<proteinExistence type="inferred from homology"/>